<sequence>MSADRARQRRYAPPSFAHLRRLTDDTGLLEHALGRIPRRVEGYTTDDNARALWVVTEWLSLGDEALAPQDRTTLTGLAEIYMAFLLWTQYEDGWWHNNIAYDRSPEPEEMSANHDCQGRSIWAVADAWVRLDGPLRHTARTLFMNALQTMNEIDSLRGQAFAMAASAHVIEAGAKGLIDLPDSWREQLTTYMKRVERIMNEEFRSISDEGWRWFEPAMTYSNGTLPWAMLRTYRVTGQRETLNNGLESLSFLCEMMTAEEGWLRPIGNDGWGKPDSVSRWDQQPLEMFKLALALEEAALAVEHAGQLDSDDAEDLVLASLGSRSVTEWNSQTKAGSRGTSNRRPAFGSRSPFGQNAHLRAMRDMALGWFYGENDKQAAMIDPRDGSCCDGLMESGPNINCGAESTISYLMTEALCRKG</sequence>
<feature type="compositionally biased region" description="Polar residues" evidence="1">
    <location>
        <begin position="328"/>
        <end position="342"/>
    </location>
</feature>
<dbReference type="Proteomes" id="UP000269097">
    <property type="component" value="Chromosome"/>
</dbReference>
<accession>A0A3G3K4G6</accession>
<reference evidence="2 3" key="1">
    <citation type="submission" date="2018-10" db="EMBL/GenBank/DDBJ databases">
        <title>Genome Sequence of Cohnella sp.</title>
        <authorList>
            <person name="Srinivasan S."/>
            <person name="Kim M.K."/>
        </authorList>
    </citation>
    <scope>NUCLEOTIDE SEQUENCE [LARGE SCALE GENOMIC DNA]</scope>
    <source>
        <strain evidence="2 3">18JY8-7</strain>
    </source>
</reference>
<dbReference type="RefSeq" id="WP_123043487.1">
    <property type="nucleotide sequence ID" value="NZ_CP033433.1"/>
</dbReference>
<evidence type="ECO:0000313" key="2">
    <source>
        <dbReference type="EMBL" id="AYQ75406.1"/>
    </source>
</evidence>
<feature type="region of interest" description="Disordered" evidence="1">
    <location>
        <begin position="328"/>
        <end position="352"/>
    </location>
</feature>
<keyword evidence="3" id="KW-1185">Reference proteome</keyword>
<dbReference type="EMBL" id="CP033433">
    <property type="protein sequence ID" value="AYQ75406.1"/>
    <property type="molecule type" value="Genomic_DNA"/>
</dbReference>
<gene>
    <name evidence="2" type="ORF">EAV92_00600</name>
</gene>
<evidence type="ECO:0008006" key="4">
    <source>
        <dbReference type="Google" id="ProtNLM"/>
    </source>
</evidence>
<evidence type="ECO:0000256" key="1">
    <source>
        <dbReference type="SAM" id="MobiDB-lite"/>
    </source>
</evidence>
<dbReference type="KEGG" id="coh:EAV92_00600"/>
<name>A0A3G3K4G6_9BACL</name>
<evidence type="ECO:0000313" key="3">
    <source>
        <dbReference type="Proteomes" id="UP000269097"/>
    </source>
</evidence>
<organism evidence="2 3">
    <name type="scientific">Cohnella candidum</name>
    <dbReference type="NCBI Taxonomy" id="2674991"/>
    <lineage>
        <taxon>Bacteria</taxon>
        <taxon>Bacillati</taxon>
        <taxon>Bacillota</taxon>
        <taxon>Bacilli</taxon>
        <taxon>Bacillales</taxon>
        <taxon>Paenibacillaceae</taxon>
        <taxon>Cohnella</taxon>
    </lineage>
</organism>
<proteinExistence type="predicted"/>
<protein>
    <recommendedName>
        <fullName evidence="4">Glycosyltransferase</fullName>
    </recommendedName>
</protein>
<dbReference type="AlphaFoldDB" id="A0A3G3K4G6"/>